<dbReference type="AlphaFoldDB" id="A0A1M5YVX9"/>
<comment type="similarity">
    <text evidence="2 5">Belongs to the RecX family.</text>
</comment>
<dbReference type="EMBL" id="FQXV01000011">
    <property type="protein sequence ID" value="SHI16232.1"/>
    <property type="molecule type" value="Genomic_DNA"/>
</dbReference>
<dbReference type="InterPro" id="IPR053926">
    <property type="entry name" value="RecX_HTH_1st"/>
</dbReference>
<dbReference type="RefSeq" id="WP_073080426.1">
    <property type="nucleotide sequence ID" value="NZ_FQXV01000011.1"/>
</dbReference>
<gene>
    <name evidence="5" type="primary">recX</name>
    <name evidence="9" type="ORF">SAMN02745823_02905</name>
</gene>
<dbReference type="InterPro" id="IPR053925">
    <property type="entry name" value="RecX_HTH_3rd"/>
</dbReference>
<evidence type="ECO:0000259" key="8">
    <source>
        <dbReference type="Pfam" id="PF21982"/>
    </source>
</evidence>
<evidence type="ECO:0000256" key="4">
    <source>
        <dbReference type="ARBA" id="ARBA00022490"/>
    </source>
</evidence>
<feature type="domain" description="RecX first three-helical" evidence="8">
    <location>
        <begin position="61"/>
        <end position="100"/>
    </location>
</feature>
<keyword evidence="10" id="KW-1185">Reference proteome</keyword>
<accession>A0A1M5YVX9</accession>
<evidence type="ECO:0000256" key="2">
    <source>
        <dbReference type="ARBA" id="ARBA00009695"/>
    </source>
</evidence>
<dbReference type="Pfam" id="PF21981">
    <property type="entry name" value="RecX_HTH3"/>
    <property type="match status" value="1"/>
</dbReference>
<dbReference type="PANTHER" id="PTHR33602:SF1">
    <property type="entry name" value="REGULATORY PROTEIN RECX FAMILY PROTEIN"/>
    <property type="match status" value="1"/>
</dbReference>
<evidence type="ECO:0000313" key="10">
    <source>
        <dbReference type="Proteomes" id="UP000183995"/>
    </source>
</evidence>
<evidence type="ECO:0000259" key="7">
    <source>
        <dbReference type="Pfam" id="PF21981"/>
    </source>
</evidence>
<organism evidence="9 10">
    <name type="scientific">Sporobacter termitidis DSM 10068</name>
    <dbReference type="NCBI Taxonomy" id="1123282"/>
    <lineage>
        <taxon>Bacteria</taxon>
        <taxon>Bacillati</taxon>
        <taxon>Bacillota</taxon>
        <taxon>Clostridia</taxon>
        <taxon>Eubacteriales</taxon>
        <taxon>Oscillospiraceae</taxon>
        <taxon>Sporobacter</taxon>
    </lineage>
</organism>
<sequence length="210" mass="23550">MRLTKLTQSAKSHDKYFAEFEDGETLAVTVALIADYSLFTGRELSGDEYAALRSDAAGAKAKARALRILGKRSMSRREITDRLVQKGESEETAEETADWLQKIGAVNDGEYAALIVRHYAGNGYGKMRIRDELRRRGIDRALWEDALAGLPETEDKVYAVLRAKLGGKNPDKAALKRATDALYRRGFSWDEIKTAVERYINEVKDLADDE</sequence>
<dbReference type="HAMAP" id="MF_01114">
    <property type="entry name" value="RecX"/>
    <property type="match status" value="1"/>
</dbReference>
<proteinExistence type="inferred from homology"/>
<reference evidence="9 10" key="1">
    <citation type="submission" date="2016-11" db="EMBL/GenBank/DDBJ databases">
        <authorList>
            <person name="Jaros S."/>
            <person name="Januszkiewicz K."/>
            <person name="Wedrychowicz H."/>
        </authorList>
    </citation>
    <scope>NUCLEOTIDE SEQUENCE [LARGE SCALE GENOMIC DNA]</scope>
    <source>
        <strain evidence="9 10">DSM 10068</strain>
    </source>
</reference>
<dbReference type="GO" id="GO:0005737">
    <property type="term" value="C:cytoplasm"/>
    <property type="evidence" value="ECO:0007669"/>
    <property type="project" value="UniProtKB-SubCell"/>
</dbReference>
<evidence type="ECO:0000256" key="1">
    <source>
        <dbReference type="ARBA" id="ARBA00004496"/>
    </source>
</evidence>
<comment type="function">
    <text evidence="5">Modulates RecA activity.</text>
</comment>
<evidence type="ECO:0000256" key="3">
    <source>
        <dbReference type="ARBA" id="ARBA00018111"/>
    </source>
</evidence>
<dbReference type="Pfam" id="PF02631">
    <property type="entry name" value="RecX_HTH2"/>
    <property type="match status" value="1"/>
</dbReference>
<dbReference type="Proteomes" id="UP000183995">
    <property type="component" value="Unassembled WGS sequence"/>
</dbReference>
<feature type="domain" description="RecX third three-helical" evidence="7">
    <location>
        <begin position="153"/>
        <end position="196"/>
    </location>
</feature>
<dbReference type="STRING" id="1123282.SAMN02745823_02905"/>
<keyword evidence="4 5" id="KW-0963">Cytoplasm</keyword>
<evidence type="ECO:0000256" key="5">
    <source>
        <dbReference type="HAMAP-Rule" id="MF_01114"/>
    </source>
</evidence>
<name>A0A1M5YVX9_9FIRM</name>
<dbReference type="Gene3D" id="1.10.10.10">
    <property type="entry name" value="Winged helix-like DNA-binding domain superfamily/Winged helix DNA-binding domain"/>
    <property type="match status" value="3"/>
</dbReference>
<protein>
    <recommendedName>
        <fullName evidence="3 5">Regulatory protein RecX</fullName>
    </recommendedName>
</protein>
<evidence type="ECO:0000259" key="6">
    <source>
        <dbReference type="Pfam" id="PF02631"/>
    </source>
</evidence>
<comment type="subcellular location">
    <subcellularLocation>
        <location evidence="1 5">Cytoplasm</location>
    </subcellularLocation>
</comment>
<feature type="domain" description="RecX second three-helical" evidence="6">
    <location>
        <begin position="107"/>
        <end position="147"/>
    </location>
</feature>
<evidence type="ECO:0000313" key="9">
    <source>
        <dbReference type="EMBL" id="SHI16232.1"/>
    </source>
</evidence>
<dbReference type="InterPro" id="IPR003783">
    <property type="entry name" value="Regulatory_RecX"/>
</dbReference>
<dbReference type="PANTHER" id="PTHR33602">
    <property type="entry name" value="REGULATORY PROTEIN RECX FAMILY PROTEIN"/>
    <property type="match status" value="1"/>
</dbReference>
<dbReference type="Pfam" id="PF21982">
    <property type="entry name" value="RecX_HTH1"/>
    <property type="match status" value="1"/>
</dbReference>
<dbReference type="InterPro" id="IPR053924">
    <property type="entry name" value="RecX_HTH_2nd"/>
</dbReference>
<dbReference type="InterPro" id="IPR036388">
    <property type="entry name" value="WH-like_DNA-bd_sf"/>
</dbReference>
<dbReference type="OrthoDB" id="1734100at2"/>
<dbReference type="GO" id="GO:0006282">
    <property type="term" value="P:regulation of DNA repair"/>
    <property type="evidence" value="ECO:0007669"/>
    <property type="project" value="UniProtKB-UniRule"/>
</dbReference>